<accession>A0A4Q9KFU5</accession>
<evidence type="ECO:0000256" key="11">
    <source>
        <dbReference type="RuleBase" id="RU004136"/>
    </source>
</evidence>
<gene>
    <name evidence="10" type="primary">murF</name>
    <name evidence="15" type="ORF">ET989_02940</name>
</gene>
<comment type="caution">
    <text evidence="15">The sequence shown here is derived from an EMBL/GenBank/DDBJ whole genome shotgun (WGS) entry which is preliminary data.</text>
</comment>
<comment type="catalytic activity">
    <reaction evidence="10 11">
        <text>D-alanyl-D-alanine + UDP-N-acetyl-alpha-D-muramoyl-L-alanyl-gamma-D-glutamyl-meso-2,6-diaminopimelate + ATP = UDP-N-acetyl-alpha-D-muramoyl-L-alanyl-gamma-D-glutamyl-meso-2,6-diaminopimeloyl-D-alanyl-D-alanine + ADP + phosphate + H(+)</text>
        <dbReference type="Rhea" id="RHEA:28374"/>
        <dbReference type="ChEBI" id="CHEBI:15378"/>
        <dbReference type="ChEBI" id="CHEBI:30616"/>
        <dbReference type="ChEBI" id="CHEBI:43474"/>
        <dbReference type="ChEBI" id="CHEBI:57822"/>
        <dbReference type="ChEBI" id="CHEBI:61386"/>
        <dbReference type="ChEBI" id="CHEBI:83905"/>
        <dbReference type="ChEBI" id="CHEBI:456216"/>
        <dbReference type="EC" id="6.3.2.10"/>
    </reaction>
</comment>
<dbReference type="GO" id="GO:0071555">
    <property type="term" value="P:cell wall organization"/>
    <property type="evidence" value="ECO:0007669"/>
    <property type="project" value="UniProtKB-KW"/>
</dbReference>
<dbReference type="UniPathway" id="UPA00219"/>
<keyword evidence="1 10" id="KW-0963">Cytoplasm</keyword>
<dbReference type="GO" id="GO:0047480">
    <property type="term" value="F:UDP-N-acetylmuramoyl-tripeptide-D-alanyl-D-alanine ligase activity"/>
    <property type="evidence" value="ECO:0007669"/>
    <property type="project" value="UniProtKB-UniRule"/>
</dbReference>
<dbReference type="InterPro" id="IPR000713">
    <property type="entry name" value="Mur_ligase_N"/>
</dbReference>
<dbReference type="InterPro" id="IPR036565">
    <property type="entry name" value="Mur-like_cat_sf"/>
</dbReference>
<keyword evidence="3 10" id="KW-0132">Cell division</keyword>
<dbReference type="NCBIfam" id="TIGR01143">
    <property type="entry name" value="murF"/>
    <property type="match status" value="1"/>
</dbReference>
<dbReference type="SUPFAM" id="SSF53244">
    <property type="entry name" value="MurD-like peptide ligases, peptide-binding domain"/>
    <property type="match status" value="1"/>
</dbReference>
<evidence type="ECO:0000256" key="5">
    <source>
        <dbReference type="ARBA" id="ARBA00022840"/>
    </source>
</evidence>
<proteinExistence type="inferred from homology"/>
<dbReference type="InterPro" id="IPR004101">
    <property type="entry name" value="Mur_ligase_C"/>
</dbReference>
<evidence type="ECO:0000256" key="1">
    <source>
        <dbReference type="ARBA" id="ARBA00022490"/>
    </source>
</evidence>
<evidence type="ECO:0000256" key="3">
    <source>
        <dbReference type="ARBA" id="ARBA00022618"/>
    </source>
</evidence>
<dbReference type="GO" id="GO:0051301">
    <property type="term" value="P:cell division"/>
    <property type="evidence" value="ECO:0007669"/>
    <property type="project" value="UniProtKB-KW"/>
</dbReference>
<dbReference type="GO" id="GO:0005737">
    <property type="term" value="C:cytoplasm"/>
    <property type="evidence" value="ECO:0007669"/>
    <property type="project" value="UniProtKB-SubCell"/>
</dbReference>
<keyword evidence="8 10" id="KW-0131">Cell cycle</keyword>
<evidence type="ECO:0000259" key="12">
    <source>
        <dbReference type="Pfam" id="PF01225"/>
    </source>
</evidence>
<evidence type="ECO:0000256" key="6">
    <source>
        <dbReference type="ARBA" id="ARBA00022960"/>
    </source>
</evidence>
<dbReference type="PANTHER" id="PTHR43024:SF1">
    <property type="entry name" value="UDP-N-ACETYLMURAMOYL-TRIPEPTIDE--D-ALANYL-D-ALANINE LIGASE"/>
    <property type="match status" value="1"/>
</dbReference>
<evidence type="ECO:0000313" key="15">
    <source>
        <dbReference type="EMBL" id="TBT87283.1"/>
    </source>
</evidence>
<evidence type="ECO:0000259" key="14">
    <source>
        <dbReference type="Pfam" id="PF08245"/>
    </source>
</evidence>
<evidence type="ECO:0000259" key="13">
    <source>
        <dbReference type="Pfam" id="PF02875"/>
    </source>
</evidence>
<comment type="similarity">
    <text evidence="10">Belongs to the MurCDEF family. MurF subfamily.</text>
</comment>
<keyword evidence="2 10" id="KW-0436">Ligase</keyword>
<dbReference type="AlphaFoldDB" id="A0A4Q9KFU5"/>
<keyword evidence="4 10" id="KW-0547">Nucleotide-binding</keyword>
<dbReference type="Pfam" id="PF08245">
    <property type="entry name" value="Mur_ligase_M"/>
    <property type="match status" value="1"/>
</dbReference>
<dbReference type="GO" id="GO:0009252">
    <property type="term" value="P:peptidoglycan biosynthetic process"/>
    <property type="evidence" value="ECO:0007669"/>
    <property type="project" value="UniProtKB-UniRule"/>
</dbReference>
<dbReference type="InterPro" id="IPR035911">
    <property type="entry name" value="MurE/MurF_N"/>
</dbReference>
<dbReference type="SUPFAM" id="SSF53623">
    <property type="entry name" value="MurD-like peptide ligases, catalytic domain"/>
    <property type="match status" value="1"/>
</dbReference>
<sequence length="477" mass="48448">MEPITLAAFADAAGGRLVRAADQGAVVGPDVLIDSRQVTPGSVFVAFAGERVDGHDFVANAADAGAGVALVAREVDADLPQVIVEDPVAGLSRLARSCVDAGRGRGLVVVGVTGSSGKTSTKDLIAQVLGAAGPTVAPPGSFNNEIGAPLTACRVDAGTRFLVSEMGARGIGHVRHLTQITPPTIGAVLNVGQAHVGEFGSVDGIAQAKGELVEALDADGWAVLNGDDARVIAMASRTRARVAAFSAAGDPAATGADLRVWASDVHGDDLQRFTFTLNAAPGDVRERVSLRVLGRHNVDNALAAAAVGLAAGLAPDAVAAALSSARSLSRWRMELDTRADGLAILNDAYNANPDSMAAALRSLAGMRRPGGRIVAALGDMLELGDSTEQAHHEVGRLAAQLGVDDVLVLGAFGNHTVSGVAAAGGRGQYLEDKDQLIEALRAILGPNDVVLVKASRGLALETVAAALAAHDEGESHP</sequence>
<evidence type="ECO:0000256" key="7">
    <source>
        <dbReference type="ARBA" id="ARBA00022984"/>
    </source>
</evidence>
<dbReference type="GO" id="GO:0008360">
    <property type="term" value="P:regulation of cell shape"/>
    <property type="evidence" value="ECO:0007669"/>
    <property type="project" value="UniProtKB-KW"/>
</dbReference>
<keyword evidence="9 10" id="KW-0961">Cell wall biogenesis/degradation</keyword>
<comment type="function">
    <text evidence="10 11">Involved in cell wall formation. Catalyzes the final step in the synthesis of UDP-N-acetylmuramoyl-pentapeptide, the precursor of murein.</text>
</comment>
<feature type="binding site" evidence="10">
    <location>
        <begin position="114"/>
        <end position="120"/>
    </location>
    <ligand>
        <name>ATP</name>
        <dbReference type="ChEBI" id="CHEBI:30616"/>
    </ligand>
</feature>
<keyword evidence="5 10" id="KW-0067">ATP-binding</keyword>
<dbReference type="OrthoDB" id="9800958at2"/>
<dbReference type="SUPFAM" id="SSF63418">
    <property type="entry name" value="MurE/MurF N-terminal domain"/>
    <property type="match status" value="1"/>
</dbReference>
<dbReference type="RefSeq" id="WP_131167069.1">
    <property type="nucleotide sequence ID" value="NZ_SDMQ01000002.1"/>
</dbReference>
<dbReference type="Proteomes" id="UP000292373">
    <property type="component" value="Unassembled WGS sequence"/>
</dbReference>
<dbReference type="InterPro" id="IPR013221">
    <property type="entry name" value="Mur_ligase_cen"/>
</dbReference>
<feature type="domain" description="Mur ligase N-terminal catalytic" evidence="12">
    <location>
        <begin position="31"/>
        <end position="75"/>
    </location>
</feature>
<dbReference type="Gene3D" id="3.40.1190.10">
    <property type="entry name" value="Mur-like, catalytic domain"/>
    <property type="match status" value="1"/>
</dbReference>
<dbReference type="HAMAP" id="MF_02019">
    <property type="entry name" value="MurF"/>
    <property type="match status" value="1"/>
</dbReference>
<dbReference type="Pfam" id="PF01225">
    <property type="entry name" value="Mur_ligase"/>
    <property type="match status" value="1"/>
</dbReference>
<evidence type="ECO:0000256" key="9">
    <source>
        <dbReference type="ARBA" id="ARBA00023316"/>
    </source>
</evidence>
<dbReference type="InterPro" id="IPR036615">
    <property type="entry name" value="Mur_ligase_C_dom_sf"/>
</dbReference>
<dbReference type="Pfam" id="PF02875">
    <property type="entry name" value="Mur_ligase_C"/>
    <property type="match status" value="1"/>
</dbReference>
<dbReference type="InterPro" id="IPR051046">
    <property type="entry name" value="MurCDEF_CellWall_CoF430Synth"/>
</dbReference>
<evidence type="ECO:0000256" key="4">
    <source>
        <dbReference type="ARBA" id="ARBA00022741"/>
    </source>
</evidence>
<dbReference type="Gene3D" id="3.90.190.20">
    <property type="entry name" value="Mur ligase, C-terminal domain"/>
    <property type="match status" value="1"/>
</dbReference>
<feature type="domain" description="Mur ligase C-terminal" evidence="13">
    <location>
        <begin position="332"/>
        <end position="456"/>
    </location>
</feature>
<dbReference type="GO" id="GO:0008766">
    <property type="term" value="F:UDP-N-acetylmuramoylalanyl-D-glutamyl-2,6-diaminopimelate-D-alanyl-D-alanine ligase activity"/>
    <property type="evidence" value="ECO:0007669"/>
    <property type="project" value="RHEA"/>
</dbReference>
<feature type="domain" description="Mur ligase central" evidence="14">
    <location>
        <begin position="112"/>
        <end position="307"/>
    </location>
</feature>
<dbReference type="PANTHER" id="PTHR43024">
    <property type="entry name" value="UDP-N-ACETYLMURAMOYL-TRIPEPTIDE--D-ALANYL-D-ALANINE LIGASE"/>
    <property type="match status" value="1"/>
</dbReference>
<evidence type="ECO:0000256" key="2">
    <source>
        <dbReference type="ARBA" id="ARBA00022598"/>
    </source>
</evidence>
<evidence type="ECO:0000256" key="8">
    <source>
        <dbReference type="ARBA" id="ARBA00023306"/>
    </source>
</evidence>
<dbReference type="Gene3D" id="3.40.1390.10">
    <property type="entry name" value="MurE/MurF, N-terminal domain"/>
    <property type="match status" value="1"/>
</dbReference>
<protein>
    <recommendedName>
        <fullName evidence="10 11">UDP-N-acetylmuramoyl-tripeptide--D-alanyl-D-alanine ligase</fullName>
        <ecNumber evidence="10 11">6.3.2.10</ecNumber>
    </recommendedName>
    <alternativeName>
        <fullName evidence="10">D-alanyl-D-alanine-adding enzyme</fullName>
    </alternativeName>
</protein>
<organism evidence="15 16">
    <name type="scientific">Propioniciclava sinopodophylli</name>
    <dbReference type="NCBI Taxonomy" id="1837344"/>
    <lineage>
        <taxon>Bacteria</taxon>
        <taxon>Bacillati</taxon>
        <taxon>Actinomycetota</taxon>
        <taxon>Actinomycetes</taxon>
        <taxon>Propionibacteriales</taxon>
        <taxon>Propionibacteriaceae</taxon>
        <taxon>Propioniciclava</taxon>
    </lineage>
</organism>
<comment type="subcellular location">
    <subcellularLocation>
        <location evidence="10 11">Cytoplasm</location>
    </subcellularLocation>
</comment>
<dbReference type="GO" id="GO:0005524">
    <property type="term" value="F:ATP binding"/>
    <property type="evidence" value="ECO:0007669"/>
    <property type="project" value="UniProtKB-UniRule"/>
</dbReference>
<comment type="pathway">
    <text evidence="10 11">Cell wall biogenesis; peptidoglycan biosynthesis.</text>
</comment>
<dbReference type="EC" id="6.3.2.10" evidence="10 11"/>
<evidence type="ECO:0000256" key="10">
    <source>
        <dbReference type="HAMAP-Rule" id="MF_02019"/>
    </source>
</evidence>
<keyword evidence="6 10" id="KW-0133">Cell shape</keyword>
<dbReference type="EMBL" id="SDMQ01000002">
    <property type="protein sequence ID" value="TBT87283.1"/>
    <property type="molecule type" value="Genomic_DNA"/>
</dbReference>
<keyword evidence="16" id="KW-1185">Reference proteome</keyword>
<name>A0A4Q9KFU5_9ACTN</name>
<reference evidence="15 16" key="1">
    <citation type="submission" date="2019-01" db="EMBL/GenBank/DDBJ databases">
        <title>Lactibacter flavus gen. nov., sp. nov., a novel bacterium of the family Propionibacteriaceae isolated from raw milk and dairy products.</title>
        <authorList>
            <person name="Huptas C."/>
            <person name="Wenning M."/>
            <person name="Breitenwieser F."/>
            <person name="Doll E."/>
            <person name="Von Neubeck M."/>
            <person name="Busse H.-J."/>
            <person name="Scherer S."/>
        </authorList>
    </citation>
    <scope>NUCLEOTIDE SEQUENCE [LARGE SCALE GENOMIC DNA]</scope>
    <source>
        <strain evidence="15 16">KCTC 33808</strain>
    </source>
</reference>
<keyword evidence="7 10" id="KW-0573">Peptidoglycan synthesis</keyword>
<dbReference type="InterPro" id="IPR005863">
    <property type="entry name" value="UDP-N-AcMur_synth"/>
</dbReference>
<evidence type="ECO:0000313" key="16">
    <source>
        <dbReference type="Proteomes" id="UP000292373"/>
    </source>
</evidence>